<organism evidence="4 5">
    <name type="scientific">Sporisorium reilianum (strain SRZ2)</name>
    <name type="common">Maize head smut fungus</name>
    <dbReference type="NCBI Taxonomy" id="999809"/>
    <lineage>
        <taxon>Eukaryota</taxon>
        <taxon>Fungi</taxon>
        <taxon>Dikarya</taxon>
        <taxon>Basidiomycota</taxon>
        <taxon>Ustilaginomycotina</taxon>
        <taxon>Ustilaginomycetes</taxon>
        <taxon>Ustilaginales</taxon>
        <taxon>Ustilaginaceae</taxon>
        <taxon>Sporisorium</taxon>
    </lineage>
</organism>
<dbReference type="Gene3D" id="2.60.40.790">
    <property type="match status" value="1"/>
</dbReference>
<evidence type="ECO:0000256" key="1">
    <source>
        <dbReference type="ARBA" id="ARBA00005607"/>
    </source>
</evidence>
<dbReference type="Pfam" id="PF04925">
    <property type="entry name" value="SHQ1"/>
    <property type="match status" value="1"/>
</dbReference>
<feature type="domain" description="Shq1 C-terminal" evidence="3">
    <location>
        <begin position="317"/>
        <end position="474"/>
    </location>
</feature>
<dbReference type="InterPro" id="IPR039742">
    <property type="entry name" value="Shq1"/>
</dbReference>
<proteinExistence type="inferred from homology"/>
<comment type="similarity">
    <text evidence="1">Belongs to the SHQ1 family.</text>
</comment>
<dbReference type="VEuPathDB" id="FungiDB:sr15008"/>
<gene>
    <name evidence="4" type="ORF">sr15008</name>
</gene>
<dbReference type="InterPro" id="IPR007009">
    <property type="entry name" value="Shq1_C"/>
</dbReference>
<dbReference type="OrthoDB" id="73639at2759"/>
<evidence type="ECO:0000259" key="3">
    <source>
        <dbReference type="Pfam" id="PF04925"/>
    </source>
</evidence>
<dbReference type="GO" id="GO:0051082">
    <property type="term" value="F:unfolded protein binding"/>
    <property type="evidence" value="ECO:0007669"/>
    <property type="project" value="TreeGrafter"/>
</dbReference>
<dbReference type="GO" id="GO:0005737">
    <property type="term" value="C:cytoplasm"/>
    <property type="evidence" value="ECO:0007669"/>
    <property type="project" value="TreeGrafter"/>
</dbReference>
<sequence>MDGFIIPDYKVSQDAHHVYIDLLCQSTAEAGAAMPNIAVEGRIFGLHFERYYLPLVLPGAVTRPASDAEALRIIEQDDSASSSSHGDRIVFRVTLNKLNRGEHLEGLERVEPQLLPEDQLQQALSDAEQSKGFFQPPGSDGTGNIDAGLSAGNNAAVDEAAKALLQQALRRQGLTTMNDDDGEAAMTPDGASQADDEYSTTDSYASSQSGDEHPSMRGPNYGIGWRGRFRGPLVPAGCTDTRKVLEIMEPHEIDAGKREVMAEAFEGMRWDEGIYMNDFIDIDDVVKYVLEYQPRIPPAVASSSSSSSGDLDVDVEALELILQLLFAYSYDDRTNEGDPTVESNWTLVQLSRSLAVSTQPGFPAGAPLEKVVSSTLIGCVRRALTVPLYRHWELTMTCIHDMLRRLDAGEAYVRSCLERIAARLEEEQDAVLCRLSKIWVAPLLAHMPSQAQLDALAACIRRVMARGDVVTKKRVGGELWDLEVLEQAAKESYDDGEGGFV</sequence>
<name>E6ZNS4_SPORE</name>
<evidence type="ECO:0000256" key="2">
    <source>
        <dbReference type="SAM" id="MobiDB-lite"/>
    </source>
</evidence>
<dbReference type="Proteomes" id="UP000008867">
    <property type="component" value="Chromosome 12"/>
</dbReference>
<protein>
    <recommendedName>
        <fullName evidence="3">Shq1 C-terminal domain-containing protein</fullName>
    </recommendedName>
</protein>
<dbReference type="PANTHER" id="PTHR12967:SF0">
    <property type="entry name" value="PROTEIN SHQ1 HOMOLOG"/>
    <property type="match status" value="1"/>
</dbReference>
<evidence type="ECO:0000313" key="4">
    <source>
        <dbReference type="EMBL" id="CBQ68725.1"/>
    </source>
</evidence>
<dbReference type="HOGENOM" id="CLU_539821_0_0_1"/>
<dbReference type="AlphaFoldDB" id="E6ZNS4"/>
<evidence type="ECO:0000313" key="5">
    <source>
        <dbReference type="Proteomes" id="UP000008867"/>
    </source>
</evidence>
<reference evidence="4 5" key="1">
    <citation type="journal article" date="2010" name="Science">
        <title>Pathogenicity determinants in smut fungi revealed by genome comparison.</title>
        <authorList>
            <person name="Schirawski J."/>
            <person name="Mannhaupt G."/>
            <person name="Muench K."/>
            <person name="Brefort T."/>
            <person name="Schipper K."/>
            <person name="Doehlemann G."/>
            <person name="Di Stasio M."/>
            <person name="Roessel N."/>
            <person name="Mendoza-Mendoza A."/>
            <person name="Pester D."/>
            <person name="Mueller O."/>
            <person name="Winterberg B."/>
            <person name="Meyer E."/>
            <person name="Ghareeb H."/>
            <person name="Wollenberg T."/>
            <person name="Muensterkoetter M."/>
            <person name="Wong P."/>
            <person name="Walter M."/>
            <person name="Stukenbrock E."/>
            <person name="Gueldener U."/>
            <person name="Kahmann R."/>
        </authorList>
    </citation>
    <scope>NUCLEOTIDE SEQUENCE [LARGE SCALE GENOMIC DNA]</scope>
    <source>
        <strain evidence="5">SRZ2</strain>
    </source>
</reference>
<dbReference type="PANTHER" id="PTHR12967">
    <property type="entry name" value="PROTEIN SHQ1 HOMOLOG"/>
    <property type="match status" value="1"/>
</dbReference>
<dbReference type="GO" id="GO:0005654">
    <property type="term" value="C:nucleoplasm"/>
    <property type="evidence" value="ECO:0007669"/>
    <property type="project" value="TreeGrafter"/>
</dbReference>
<accession>E6ZNS4</accession>
<feature type="region of interest" description="Disordered" evidence="2">
    <location>
        <begin position="177"/>
        <end position="220"/>
    </location>
</feature>
<dbReference type="GO" id="GO:0000493">
    <property type="term" value="P:box H/ACA snoRNP assembly"/>
    <property type="evidence" value="ECO:0007669"/>
    <property type="project" value="InterPro"/>
</dbReference>
<keyword evidence="5" id="KW-1185">Reference proteome</keyword>
<dbReference type="EMBL" id="FQ311433">
    <property type="protein sequence ID" value="CBQ68725.1"/>
    <property type="molecule type" value="Genomic_DNA"/>
</dbReference>
<feature type="compositionally biased region" description="Polar residues" evidence="2">
    <location>
        <begin position="200"/>
        <end position="209"/>
    </location>
</feature>
<dbReference type="eggNOG" id="KOG3247">
    <property type="taxonomic scope" value="Eukaryota"/>
</dbReference>
<dbReference type="InterPro" id="IPR008978">
    <property type="entry name" value="HSP20-like_chaperone"/>
</dbReference>